<organism evidence="2 3">
    <name type="scientific">Corynebacterium oculi</name>
    <dbReference type="NCBI Taxonomy" id="1544416"/>
    <lineage>
        <taxon>Bacteria</taxon>
        <taxon>Bacillati</taxon>
        <taxon>Actinomycetota</taxon>
        <taxon>Actinomycetes</taxon>
        <taxon>Mycobacteriales</taxon>
        <taxon>Corynebacteriaceae</taxon>
        <taxon>Corynebacterium</taxon>
    </lineage>
</organism>
<gene>
    <name evidence="2" type="ORF">Cocul_01617</name>
</gene>
<dbReference type="RefSeq" id="WP_055122732.1">
    <property type="nucleotide sequence ID" value="NZ_LKST01000003.1"/>
</dbReference>
<dbReference type="STRING" id="1544416.Cocul_01617"/>
<reference evidence="2 3" key="1">
    <citation type="submission" date="2015-10" db="EMBL/GenBank/DDBJ databases">
        <title>Corynebacteirum lowii and Corynebacterium oculi species nova, derived from human clinical disease and and emended description of Corynebacterium mastiditis.</title>
        <authorList>
            <person name="Bernard K."/>
            <person name="Pacheco A.L."/>
            <person name="Mcdougall C."/>
            <person name="Burtx T."/>
            <person name="Weibe D."/>
            <person name="Tyler S."/>
            <person name="Olson A.B."/>
            <person name="Cnockaert M."/>
            <person name="Eguchi H."/>
            <person name="Kuwahara T."/>
            <person name="Nakayama-Imaohji H."/>
            <person name="Boudewijins M."/>
            <person name="Van Hoecke F."/>
            <person name="Bernier A.-M."/>
            <person name="Vandamme P."/>
        </authorList>
    </citation>
    <scope>NUCLEOTIDE SEQUENCE [LARGE SCALE GENOMIC DNA]</scope>
    <source>
        <strain evidence="2 3">NML 130210</strain>
    </source>
</reference>
<dbReference type="EMBL" id="LKST01000003">
    <property type="protein sequence ID" value="KQB83547.1"/>
    <property type="molecule type" value="Genomic_DNA"/>
</dbReference>
<dbReference type="Proteomes" id="UP000050517">
    <property type="component" value="Unassembled WGS sequence"/>
</dbReference>
<keyword evidence="3" id="KW-1185">Reference proteome</keyword>
<dbReference type="AlphaFoldDB" id="A0A0Q0YM78"/>
<comment type="caution">
    <text evidence="2">The sequence shown here is derived from an EMBL/GenBank/DDBJ whole genome shotgun (WGS) entry which is preliminary data.</text>
</comment>
<dbReference type="PATRIC" id="fig|1544416.3.peg.1621"/>
<sequence>MSPYFRALLVFMVTYPIASIIFQTYGVTALMFPFSAVIMTYTYSSARRENKHRGESEKPSPEEKGHRNTT</sequence>
<feature type="region of interest" description="Disordered" evidence="1">
    <location>
        <begin position="46"/>
        <end position="70"/>
    </location>
</feature>
<evidence type="ECO:0000256" key="1">
    <source>
        <dbReference type="SAM" id="MobiDB-lite"/>
    </source>
</evidence>
<proteinExistence type="predicted"/>
<protein>
    <submittedName>
        <fullName evidence="2">Uncharacterized protein</fullName>
    </submittedName>
</protein>
<evidence type="ECO:0000313" key="2">
    <source>
        <dbReference type="EMBL" id="KQB83547.1"/>
    </source>
</evidence>
<accession>A0A0Q0YM78</accession>
<evidence type="ECO:0000313" key="3">
    <source>
        <dbReference type="Proteomes" id="UP000050517"/>
    </source>
</evidence>
<name>A0A0Q0YM78_9CORY</name>